<dbReference type="AlphaFoldDB" id="A0A7S2BN61"/>
<organism evidence="3">
    <name type="scientific">Octactis speculum</name>
    <dbReference type="NCBI Taxonomy" id="3111310"/>
    <lineage>
        <taxon>Eukaryota</taxon>
        <taxon>Sar</taxon>
        <taxon>Stramenopiles</taxon>
        <taxon>Ochrophyta</taxon>
        <taxon>Dictyochophyceae</taxon>
        <taxon>Dictyochales</taxon>
        <taxon>Dictyochaceae</taxon>
        <taxon>Octactis</taxon>
    </lineage>
</organism>
<dbReference type="EMBL" id="HBGS01016294">
    <property type="protein sequence ID" value="CAD9400807.1"/>
    <property type="molecule type" value="Transcribed_RNA"/>
</dbReference>
<gene>
    <name evidence="3" type="ORF">DSPE1174_LOCUS8555</name>
</gene>
<dbReference type="InterPro" id="IPR001509">
    <property type="entry name" value="Epimerase_deHydtase"/>
</dbReference>
<dbReference type="Pfam" id="PF01370">
    <property type="entry name" value="Epimerase"/>
    <property type="match status" value="1"/>
</dbReference>
<name>A0A7S2BN61_9STRA</name>
<proteinExistence type="inferred from homology"/>
<evidence type="ECO:0000256" key="1">
    <source>
        <dbReference type="ARBA" id="ARBA00007637"/>
    </source>
</evidence>
<protein>
    <recommendedName>
        <fullName evidence="2">NAD-dependent epimerase/dehydratase domain-containing protein</fullName>
    </recommendedName>
</protein>
<dbReference type="InterPro" id="IPR036291">
    <property type="entry name" value="NAD(P)-bd_dom_sf"/>
</dbReference>
<dbReference type="SUPFAM" id="SSF51735">
    <property type="entry name" value="NAD(P)-binding Rossmann-fold domains"/>
    <property type="match status" value="1"/>
</dbReference>
<evidence type="ECO:0000313" key="3">
    <source>
        <dbReference type="EMBL" id="CAD9400807.1"/>
    </source>
</evidence>
<sequence>MKPSHFVTMEPTLRRVLLVGSLLSASAFQPRSFSARRSGAEASTRYHQRRGRVSAVVAGGEGRALIIQNKGGGHGELGFHLAGILEKKGISVTLLHDGGPEPKSGKQPWDSYTQLEGKGVEIVWSDVAASGSASLKEGPAFEYVFDNWSKDPDSATGFVDLAKSWDVSNYVFVSSAGMYESSVPQPMVESADVKLSGQRKVEVLLAENGLPWTSFRPQYIYGPNTNKRDYLDWFFDRAVRGKTLPIPEDGSQGVSITNAQDVASLLASPLGNADAVGEVFNCGTDAVVTYEEVAQLVGKTVGKEVKVEYYDPAAFKLPKGAFPFRNTAFYVDVSKAKTVLGFAPSHALGDDMSWYYNDYVSLGNDKKDVDLSTDDMILS</sequence>
<comment type="similarity">
    <text evidence="1">Belongs to the NAD(P)-dependent epimerase/dehydratase family.</text>
</comment>
<reference evidence="3" key="1">
    <citation type="submission" date="2021-01" db="EMBL/GenBank/DDBJ databases">
        <authorList>
            <person name="Corre E."/>
            <person name="Pelletier E."/>
            <person name="Niang G."/>
            <person name="Scheremetjew M."/>
            <person name="Finn R."/>
            <person name="Kale V."/>
            <person name="Holt S."/>
            <person name="Cochrane G."/>
            <person name="Meng A."/>
            <person name="Brown T."/>
            <person name="Cohen L."/>
        </authorList>
    </citation>
    <scope>NUCLEOTIDE SEQUENCE</scope>
    <source>
        <strain evidence="3">CCMP1381</strain>
    </source>
</reference>
<feature type="domain" description="NAD-dependent epimerase/dehydratase" evidence="2">
    <location>
        <begin position="159"/>
        <end position="283"/>
    </location>
</feature>
<evidence type="ECO:0000259" key="2">
    <source>
        <dbReference type="Pfam" id="PF01370"/>
    </source>
</evidence>
<dbReference type="PANTHER" id="PTHR43000">
    <property type="entry name" value="DTDP-D-GLUCOSE 4,6-DEHYDRATASE-RELATED"/>
    <property type="match status" value="1"/>
</dbReference>
<dbReference type="Gene3D" id="3.40.50.720">
    <property type="entry name" value="NAD(P)-binding Rossmann-like Domain"/>
    <property type="match status" value="1"/>
</dbReference>
<accession>A0A7S2BN61</accession>